<keyword evidence="3" id="KW-1003">Cell membrane</keyword>
<feature type="transmembrane region" description="Helical" evidence="7">
    <location>
        <begin position="181"/>
        <end position="197"/>
    </location>
</feature>
<dbReference type="Gene3D" id="1.10.3720.10">
    <property type="entry name" value="MetI-like"/>
    <property type="match status" value="1"/>
</dbReference>
<evidence type="ECO:0000256" key="5">
    <source>
        <dbReference type="ARBA" id="ARBA00022989"/>
    </source>
</evidence>
<proteinExistence type="inferred from homology"/>
<keyword evidence="6 7" id="KW-0472">Membrane</keyword>
<feature type="transmembrane region" description="Helical" evidence="7">
    <location>
        <begin position="217"/>
        <end position="240"/>
    </location>
</feature>
<evidence type="ECO:0000256" key="7">
    <source>
        <dbReference type="RuleBase" id="RU363032"/>
    </source>
</evidence>
<keyword evidence="2 7" id="KW-0813">Transport</keyword>
<dbReference type="CDD" id="cd06261">
    <property type="entry name" value="TM_PBP2"/>
    <property type="match status" value="1"/>
</dbReference>
<dbReference type="InterPro" id="IPR000515">
    <property type="entry name" value="MetI-like"/>
</dbReference>
<evidence type="ECO:0000313" key="9">
    <source>
        <dbReference type="EMBL" id="MDR6140477.1"/>
    </source>
</evidence>
<reference evidence="9 10" key="1">
    <citation type="submission" date="2023-08" db="EMBL/GenBank/DDBJ databases">
        <title>Functional and genomic diversity of the sorghum phyllosphere microbiome.</title>
        <authorList>
            <person name="Shade A."/>
        </authorList>
    </citation>
    <scope>NUCLEOTIDE SEQUENCE [LARGE SCALE GENOMIC DNA]</scope>
    <source>
        <strain evidence="9 10">SORGH_AS_0445</strain>
    </source>
</reference>
<comment type="similarity">
    <text evidence="7">Belongs to the binding-protein-dependent transport system permease family.</text>
</comment>
<evidence type="ECO:0000256" key="6">
    <source>
        <dbReference type="ARBA" id="ARBA00023136"/>
    </source>
</evidence>
<dbReference type="PANTHER" id="PTHR43005">
    <property type="entry name" value="BLR7065 PROTEIN"/>
    <property type="match status" value="1"/>
</dbReference>
<dbReference type="PANTHER" id="PTHR43005:SF1">
    <property type="entry name" value="SPERMIDINE_PUTRESCINE TRANSPORT SYSTEM PERMEASE PROTEIN"/>
    <property type="match status" value="1"/>
</dbReference>
<keyword evidence="10" id="KW-1185">Reference proteome</keyword>
<dbReference type="Proteomes" id="UP001249291">
    <property type="component" value="Unassembled WGS sequence"/>
</dbReference>
<dbReference type="PROSITE" id="PS50928">
    <property type="entry name" value="ABC_TM1"/>
    <property type="match status" value="1"/>
</dbReference>
<evidence type="ECO:0000256" key="1">
    <source>
        <dbReference type="ARBA" id="ARBA00004651"/>
    </source>
</evidence>
<feature type="transmembrane region" description="Helical" evidence="7">
    <location>
        <begin position="33"/>
        <end position="58"/>
    </location>
</feature>
<keyword evidence="5 7" id="KW-1133">Transmembrane helix</keyword>
<keyword evidence="4 7" id="KW-0812">Transmembrane</keyword>
<comment type="subcellular location">
    <subcellularLocation>
        <location evidence="1 7">Cell membrane</location>
        <topology evidence="1 7">Multi-pass membrane protein</topology>
    </subcellularLocation>
</comment>
<dbReference type="RefSeq" id="WP_309686106.1">
    <property type="nucleotide sequence ID" value="NZ_JAVIZQ010000001.1"/>
</dbReference>
<dbReference type="EMBL" id="JAVIZQ010000001">
    <property type="protein sequence ID" value="MDR6140477.1"/>
    <property type="molecule type" value="Genomic_DNA"/>
</dbReference>
<evidence type="ECO:0000256" key="3">
    <source>
        <dbReference type="ARBA" id="ARBA00022475"/>
    </source>
</evidence>
<feature type="transmembrane region" description="Helical" evidence="7">
    <location>
        <begin position="93"/>
        <end position="114"/>
    </location>
</feature>
<dbReference type="Pfam" id="PF00528">
    <property type="entry name" value="BPD_transp_1"/>
    <property type="match status" value="1"/>
</dbReference>
<protein>
    <submittedName>
        <fullName evidence="9">Multiple sugar transport system permease protein</fullName>
    </submittedName>
</protein>
<evidence type="ECO:0000256" key="4">
    <source>
        <dbReference type="ARBA" id="ARBA00022692"/>
    </source>
</evidence>
<gene>
    <name evidence="9" type="ORF">QE375_000031</name>
</gene>
<feature type="transmembrane region" description="Helical" evidence="7">
    <location>
        <begin position="152"/>
        <end position="174"/>
    </location>
</feature>
<feature type="transmembrane region" description="Helical" evidence="7">
    <location>
        <begin position="126"/>
        <end position="146"/>
    </location>
</feature>
<sequence>MADASSIRVRIARASGPVPRRAGGPSRSRTARLLTAPTILSIVVLGAYPLVFILAAAFTDSTLGRPFQEWVGTANLETILADADVVASFARTVAYAVVVAVVSVVLGVAIAVALERATRAGAVVRTLLLLPLITPPVVVGTLWKLVFNPGGGLLATVLPGVSLAPLSTTAWALPAIGLADVWQWTPLIVILVYAALLTQDPSVREAASLDGAHGAGLFRHITWPAIAGTVIAALFIRLVIALKVFDLVFVMTSGGPGQASTVTTYLIQQVALKEFDIGRASAITLVFAVIVTVVTLVVAVFARKARHD</sequence>
<evidence type="ECO:0000313" key="10">
    <source>
        <dbReference type="Proteomes" id="UP001249291"/>
    </source>
</evidence>
<evidence type="ECO:0000256" key="2">
    <source>
        <dbReference type="ARBA" id="ARBA00022448"/>
    </source>
</evidence>
<dbReference type="SUPFAM" id="SSF161098">
    <property type="entry name" value="MetI-like"/>
    <property type="match status" value="1"/>
</dbReference>
<accession>A0ABU1HKB6</accession>
<name>A0ABU1HKB6_9MICO</name>
<feature type="transmembrane region" description="Helical" evidence="7">
    <location>
        <begin position="280"/>
        <end position="302"/>
    </location>
</feature>
<keyword evidence="9" id="KW-0762">Sugar transport</keyword>
<comment type="caution">
    <text evidence="9">The sequence shown here is derived from an EMBL/GenBank/DDBJ whole genome shotgun (WGS) entry which is preliminary data.</text>
</comment>
<feature type="domain" description="ABC transmembrane type-1" evidence="8">
    <location>
        <begin position="89"/>
        <end position="298"/>
    </location>
</feature>
<feature type="transmembrane region" description="Helical" evidence="7">
    <location>
        <begin position="247"/>
        <end position="268"/>
    </location>
</feature>
<organism evidence="9 10">
    <name type="scientific">Microbacterium foliorum</name>
    <dbReference type="NCBI Taxonomy" id="104336"/>
    <lineage>
        <taxon>Bacteria</taxon>
        <taxon>Bacillati</taxon>
        <taxon>Actinomycetota</taxon>
        <taxon>Actinomycetes</taxon>
        <taxon>Micrococcales</taxon>
        <taxon>Microbacteriaceae</taxon>
        <taxon>Microbacterium</taxon>
    </lineage>
</organism>
<dbReference type="InterPro" id="IPR035906">
    <property type="entry name" value="MetI-like_sf"/>
</dbReference>
<evidence type="ECO:0000259" key="8">
    <source>
        <dbReference type="PROSITE" id="PS50928"/>
    </source>
</evidence>